<dbReference type="EMBL" id="JBDIME010000019">
    <property type="protein sequence ID" value="MEN2791628.1"/>
    <property type="molecule type" value="Genomic_DNA"/>
</dbReference>
<dbReference type="Gene3D" id="3.30.565.10">
    <property type="entry name" value="Histidine kinase-like ATPase, C-terminal domain"/>
    <property type="match status" value="1"/>
</dbReference>
<dbReference type="CDD" id="cd06225">
    <property type="entry name" value="HAMP"/>
    <property type="match status" value="1"/>
</dbReference>
<organism evidence="14 15">
    <name type="scientific">Sphingomonas oligophenolica</name>
    <dbReference type="NCBI Taxonomy" id="301154"/>
    <lineage>
        <taxon>Bacteria</taxon>
        <taxon>Pseudomonadati</taxon>
        <taxon>Pseudomonadota</taxon>
        <taxon>Alphaproteobacteria</taxon>
        <taxon>Sphingomonadales</taxon>
        <taxon>Sphingomonadaceae</taxon>
        <taxon>Sphingomonas</taxon>
    </lineage>
</organism>
<evidence type="ECO:0000313" key="14">
    <source>
        <dbReference type="EMBL" id="MEN2791628.1"/>
    </source>
</evidence>
<keyword evidence="5" id="KW-0808">Transferase</keyword>
<comment type="catalytic activity">
    <reaction evidence="1">
        <text>ATP + protein L-histidine = ADP + protein N-phospho-L-histidine.</text>
        <dbReference type="EC" id="2.7.13.3"/>
    </reaction>
</comment>
<dbReference type="SUPFAM" id="SSF47384">
    <property type="entry name" value="Homodimeric domain of signal transducing histidine kinase"/>
    <property type="match status" value="1"/>
</dbReference>
<feature type="transmembrane region" description="Helical" evidence="11">
    <location>
        <begin position="20"/>
        <end position="42"/>
    </location>
</feature>
<evidence type="ECO:0000256" key="3">
    <source>
        <dbReference type="ARBA" id="ARBA00012438"/>
    </source>
</evidence>
<dbReference type="SUPFAM" id="SSF55874">
    <property type="entry name" value="ATPase domain of HSP90 chaperone/DNA topoisomerase II/histidine kinase"/>
    <property type="match status" value="1"/>
</dbReference>
<dbReference type="InterPro" id="IPR005467">
    <property type="entry name" value="His_kinase_dom"/>
</dbReference>
<dbReference type="InterPro" id="IPR050428">
    <property type="entry name" value="TCS_sensor_his_kinase"/>
</dbReference>
<feature type="domain" description="HAMP" evidence="13">
    <location>
        <begin position="180"/>
        <end position="230"/>
    </location>
</feature>
<name>A0ABU9Y744_9SPHN</name>
<accession>A0ABU9Y744</accession>
<reference evidence="14 15" key="1">
    <citation type="submission" date="2024-05" db="EMBL/GenBank/DDBJ databases">
        <authorList>
            <person name="Liu Q."/>
            <person name="Xin Y.-H."/>
        </authorList>
    </citation>
    <scope>NUCLEOTIDE SEQUENCE [LARGE SCALE GENOMIC DNA]</scope>
    <source>
        <strain evidence="14 15">CGMCC 1.10181</strain>
    </source>
</reference>
<evidence type="ECO:0000256" key="2">
    <source>
        <dbReference type="ARBA" id="ARBA00004370"/>
    </source>
</evidence>
<sequence>MLSDRLRLSDIRRTSAFRLTVILGTLFLIGVVLQLGLIYGLTARELTARSDRILRDEAAQWMSVPAPALPARVRADLGSGDSDLNYGALFARDGDRIAGNIATADHITPDRPIDIAASATHGPLRLLAEVTPAGETILVGRDISQIRDLRERILIILISSGLLTAIGIALAALALSREPLRRVRDLQRASRAIAAGRLDMRMPIAGRHDELDQFALTVNVMVDDVARLLEQVKGVTDAIAHDLRSPLTRVRAQLHRARHLPDAAPAMAELLGDAESDLELVLDRFAALLRISEIEAGARRAAFKPTDLAKLLTDVVALYEPLAEEEGTTLTLAAAPSMKIMADRKLLFEAISNLVDNAIKFARTEVSITARRNGGEMLLDVRDDGPGIPHDEREAVLRRFHRGAKAAGYPGTGLGLSIVAAILHLHGFELELLGGSPGLVARLRMPPGELPLPAR</sequence>
<dbReference type="PROSITE" id="PS50109">
    <property type="entry name" value="HIS_KIN"/>
    <property type="match status" value="1"/>
</dbReference>
<proteinExistence type="predicted"/>
<dbReference type="SMART" id="SM00387">
    <property type="entry name" value="HATPase_c"/>
    <property type="match status" value="1"/>
</dbReference>
<evidence type="ECO:0000259" key="12">
    <source>
        <dbReference type="PROSITE" id="PS50109"/>
    </source>
</evidence>
<evidence type="ECO:0000256" key="6">
    <source>
        <dbReference type="ARBA" id="ARBA00022692"/>
    </source>
</evidence>
<dbReference type="SUPFAM" id="SSF158472">
    <property type="entry name" value="HAMP domain-like"/>
    <property type="match status" value="1"/>
</dbReference>
<evidence type="ECO:0000256" key="1">
    <source>
        <dbReference type="ARBA" id="ARBA00000085"/>
    </source>
</evidence>
<dbReference type="EC" id="2.7.13.3" evidence="3"/>
<evidence type="ECO:0000256" key="10">
    <source>
        <dbReference type="ARBA" id="ARBA00023136"/>
    </source>
</evidence>
<dbReference type="InterPro" id="IPR004358">
    <property type="entry name" value="Sig_transdc_His_kin-like_C"/>
</dbReference>
<keyword evidence="8 11" id="KW-1133">Transmembrane helix</keyword>
<dbReference type="InterPro" id="IPR003660">
    <property type="entry name" value="HAMP_dom"/>
</dbReference>
<evidence type="ECO:0000256" key="8">
    <source>
        <dbReference type="ARBA" id="ARBA00022989"/>
    </source>
</evidence>
<dbReference type="GO" id="GO:0016301">
    <property type="term" value="F:kinase activity"/>
    <property type="evidence" value="ECO:0007669"/>
    <property type="project" value="UniProtKB-KW"/>
</dbReference>
<dbReference type="Gene3D" id="1.10.8.500">
    <property type="entry name" value="HAMP domain in histidine kinase"/>
    <property type="match status" value="1"/>
</dbReference>
<feature type="transmembrane region" description="Helical" evidence="11">
    <location>
        <begin position="153"/>
        <end position="175"/>
    </location>
</feature>
<dbReference type="Gene3D" id="1.10.287.130">
    <property type="match status" value="1"/>
</dbReference>
<dbReference type="InterPro" id="IPR036097">
    <property type="entry name" value="HisK_dim/P_sf"/>
</dbReference>
<keyword evidence="10 11" id="KW-0472">Membrane</keyword>
<gene>
    <name evidence="14" type="ORF">ABC974_18495</name>
</gene>
<evidence type="ECO:0000313" key="15">
    <source>
        <dbReference type="Proteomes" id="UP001419910"/>
    </source>
</evidence>
<dbReference type="Pfam" id="PF00672">
    <property type="entry name" value="HAMP"/>
    <property type="match status" value="1"/>
</dbReference>
<protein>
    <recommendedName>
        <fullName evidence="3">histidine kinase</fullName>
        <ecNumber evidence="3">2.7.13.3</ecNumber>
    </recommendedName>
</protein>
<dbReference type="InterPro" id="IPR003594">
    <property type="entry name" value="HATPase_dom"/>
</dbReference>
<feature type="domain" description="Histidine kinase" evidence="12">
    <location>
        <begin position="238"/>
        <end position="449"/>
    </location>
</feature>
<evidence type="ECO:0000256" key="7">
    <source>
        <dbReference type="ARBA" id="ARBA00022777"/>
    </source>
</evidence>
<comment type="subcellular location">
    <subcellularLocation>
        <location evidence="2">Membrane</location>
    </subcellularLocation>
</comment>
<keyword evidence="7 14" id="KW-0418">Kinase</keyword>
<evidence type="ECO:0000259" key="13">
    <source>
        <dbReference type="PROSITE" id="PS50885"/>
    </source>
</evidence>
<dbReference type="Pfam" id="PF02518">
    <property type="entry name" value="HATPase_c"/>
    <property type="match status" value="1"/>
</dbReference>
<dbReference type="PANTHER" id="PTHR45436:SF8">
    <property type="entry name" value="HISTIDINE KINASE"/>
    <property type="match status" value="1"/>
</dbReference>
<dbReference type="SMART" id="SM00304">
    <property type="entry name" value="HAMP"/>
    <property type="match status" value="1"/>
</dbReference>
<keyword evidence="4" id="KW-0597">Phosphoprotein</keyword>
<keyword evidence="9" id="KW-0902">Two-component regulatory system</keyword>
<dbReference type="PRINTS" id="PR00344">
    <property type="entry name" value="BCTRLSENSOR"/>
</dbReference>
<dbReference type="PROSITE" id="PS50885">
    <property type="entry name" value="HAMP"/>
    <property type="match status" value="1"/>
</dbReference>
<keyword evidence="6 11" id="KW-0812">Transmembrane</keyword>
<dbReference type="RefSeq" id="WP_343892121.1">
    <property type="nucleotide sequence ID" value="NZ_BAAAEH010000050.1"/>
</dbReference>
<comment type="caution">
    <text evidence="14">The sequence shown here is derived from an EMBL/GenBank/DDBJ whole genome shotgun (WGS) entry which is preliminary data.</text>
</comment>
<evidence type="ECO:0000256" key="4">
    <source>
        <dbReference type="ARBA" id="ARBA00022553"/>
    </source>
</evidence>
<dbReference type="InterPro" id="IPR036890">
    <property type="entry name" value="HATPase_C_sf"/>
</dbReference>
<evidence type="ECO:0000256" key="5">
    <source>
        <dbReference type="ARBA" id="ARBA00022679"/>
    </source>
</evidence>
<evidence type="ECO:0000256" key="11">
    <source>
        <dbReference type="SAM" id="Phobius"/>
    </source>
</evidence>
<evidence type="ECO:0000256" key="9">
    <source>
        <dbReference type="ARBA" id="ARBA00023012"/>
    </source>
</evidence>
<dbReference type="Proteomes" id="UP001419910">
    <property type="component" value="Unassembled WGS sequence"/>
</dbReference>
<dbReference type="PANTHER" id="PTHR45436">
    <property type="entry name" value="SENSOR HISTIDINE KINASE YKOH"/>
    <property type="match status" value="1"/>
</dbReference>
<keyword evidence="15" id="KW-1185">Reference proteome</keyword>